<evidence type="ECO:0000313" key="3">
    <source>
        <dbReference type="Proteomes" id="UP000579281"/>
    </source>
</evidence>
<dbReference type="Proteomes" id="UP000579281">
    <property type="component" value="Unassembled WGS sequence"/>
</dbReference>
<accession>A0A841KNT0</accession>
<dbReference type="AlphaFoldDB" id="A0A841KNT0"/>
<feature type="signal peptide" evidence="1">
    <location>
        <begin position="1"/>
        <end position="28"/>
    </location>
</feature>
<evidence type="ECO:0000256" key="1">
    <source>
        <dbReference type="SAM" id="SignalP"/>
    </source>
</evidence>
<reference evidence="2 3" key="1">
    <citation type="submission" date="2020-08" db="EMBL/GenBank/DDBJ databases">
        <title>Genomic Encyclopedia of Type Strains, Phase IV (KMG-IV): sequencing the most valuable type-strain genomes for metagenomic binning, comparative biology and taxonomic classification.</title>
        <authorList>
            <person name="Goeker M."/>
        </authorList>
    </citation>
    <scope>NUCLEOTIDE SEQUENCE [LARGE SCALE GENOMIC DNA]</scope>
    <source>
        <strain evidence="2 3">DSM 103526</strain>
    </source>
</reference>
<dbReference type="RefSeq" id="WP_184309752.1">
    <property type="nucleotide sequence ID" value="NZ_JACHEN010000007.1"/>
</dbReference>
<keyword evidence="3" id="KW-1185">Reference proteome</keyword>
<organism evidence="2 3">
    <name type="scientific">Anaerosolibacter carboniphilus</name>
    <dbReference type="NCBI Taxonomy" id="1417629"/>
    <lineage>
        <taxon>Bacteria</taxon>
        <taxon>Bacillati</taxon>
        <taxon>Bacillota</taxon>
        <taxon>Clostridia</taxon>
        <taxon>Peptostreptococcales</taxon>
        <taxon>Thermotaleaceae</taxon>
        <taxon>Anaerosolibacter</taxon>
    </lineage>
</organism>
<comment type="caution">
    <text evidence="2">The sequence shown here is derived from an EMBL/GenBank/DDBJ whole genome shotgun (WGS) entry which is preliminary data.</text>
</comment>
<dbReference type="EMBL" id="JACHEN010000007">
    <property type="protein sequence ID" value="MBB6215454.1"/>
    <property type="molecule type" value="Genomic_DNA"/>
</dbReference>
<gene>
    <name evidence="2" type="ORF">HNQ80_001543</name>
</gene>
<name>A0A841KNT0_9FIRM</name>
<evidence type="ECO:0000313" key="2">
    <source>
        <dbReference type="EMBL" id="MBB6215454.1"/>
    </source>
</evidence>
<keyword evidence="1" id="KW-0732">Signal</keyword>
<proteinExistence type="predicted"/>
<sequence length="147" mass="16088">MKRQILKPLITLSLITTLSLGTSTGAFALTSSTNAAPAAAEKEYVGYLIDAHCNKVGKSEMGNIEVKKSPEKHQTACLKMKNCMDSGLGLMVKEDKTYKFYSFDKASSKKADDTIMMKTKKKFNNKVAVKASVKNNVLTISSIKEVK</sequence>
<protein>
    <submittedName>
        <fullName evidence="2">Uncharacterized protein</fullName>
    </submittedName>
</protein>
<feature type="chain" id="PRO_5032620408" evidence="1">
    <location>
        <begin position="29"/>
        <end position="147"/>
    </location>
</feature>